<dbReference type="EMBL" id="JAIVGD010000013">
    <property type="protein sequence ID" value="KAH0761718.1"/>
    <property type="molecule type" value="Genomic_DNA"/>
</dbReference>
<protein>
    <submittedName>
        <fullName evidence="3">Uncharacterized protein</fullName>
    </submittedName>
</protein>
<gene>
    <name evidence="3" type="ORF">KY290_017791</name>
</gene>
<evidence type="ECO:0000313" key="4">
    <source>
        <dbReference type="Proteomes" id="UP000826656"/>
    </source>
</evidence>
<comment type="caution">
    <text evidence="3">The sequence shown here is derived from an EMBL/GenBank/DDBJ whole genome shotgun (WGS) entry which is preliminary data.</text>
</comment>
<feature type="signal peptide" evidence="2">
    <location>
        <begin position="1"/>
        <end position="26"/>
    </location>
</feature>
<name>A0ABQ7VCA6_SOLTU</name>
<evidence type="ECO:0000313" key="3">
    <source>
        <dbReference type="EMBL" id="KAH0761718.1"/>
    </source>
</evidence>
<dbReference type="Proteomes" id="UP000826656">
    <property type="component" value="Unassembled WGS sequence"/>
</dbReference>
<organism evidence="3 4">
    <name type="scientific">Solanum tuberosum</name>
    <name type="common">Potato</name>
    <dbReference type="NCBI Taxonomy" id="4113"/>
    <lineage>
        <taxon>Eukaryota</taxon>
        <taxon>Viridiplantae</taxon>
        <taxon>Streptophyta</taxon>
        <taxon>Embryophyta</taxon>
        <taxon>Tracheophyta</taxon>
        <taxon>Spermatophyta</taxon>
        <taxon>Magnoliopsida</taxon>
        <taxon>eudicotyledons</taxon>
        <taxon>Gunneridae</taxon>
        <taxon>Pentapetalae</taxon>
        <taxon>asterids</taxon>
        <taxon>lamiids</taxon>
        <taxon>Solanales</taxon>
        <taxon>Solanaceae</taxon>
        <taxon>Solanoideae</taxon>
        <taxon>Solaneae</taxon>
        <taxon>Solanum</taxon>
    </lineage>
</organism>
<evidence type="ECO:0000256" key="2">
    <source>
        <dbReference type="SAM" id="SignalP"/>
    </source>
</evidence>
<keyword evidence="4" id="KW-1185">Reference proteome</keyword>
<reference evidence="3 4" key="1">
    <citation type="journal article" date="2021" name="bioRxiv">
        <title>Chromosome-scale and haplotype-resolved genome assembly of a tetraploid potato cultivar.</title>
        <authorList>
            <person name="Sun H."/>
            <person name="Jiao W.-B."/>
            <person name="Krause K."/>
            <person name="Campoy J.A."/>
            <person name="Goel M."/>
            <person name="Folz-Donahue K."/>
            <person name="Kukat C."/>
            <person name="Huettel B."/>
            <person name="Schneeberger K."/>
        </authorList>
    </citation>
    <scope>NUCLEOTIDE SEQUENCE [LARGE SCALE GENOMIC DNA]</scope>
    <source>
        <strain evidence="3">SolTubOtavaFocal</strain>
        <tissue evidence="3">Leaves</tissue>
    </source>
</reference>
<proteinExistence type="predicted"/>
<keyword evidence="2" id="KW-0732">Signal</keyword>
<feature type="region of interest" description="Disordered" evidence="1">
    <location>
        <begin position="52"/>
        <end position="73"/>
    </location>
</feature>
<feature type="compositionally biased region" description="Basic residues" evidence="1">
    <location>
        <begin position="64"/>
        <end position="73"/>
    </location>
</feature>
<accession>A0ABQ7VCA6</accession>
<sequence length="73" mass="7772">MASKTSQSSVTLFLSLNLLLFALVSGTNDTGNCGGQQTRVSTNFAMLQFDPGTDRPRGRSLLVHSHKSKCAGN</sequence>
<feature type="chain" id="PRO_5047244880" evidence="2">
    <location>
        <begin position="27"/>
        <end position="73"/>
    </location>
</feature>
<evidence type="ECO:0000256" key="1">
    <source>
        <dbReference type="SAM" id="MobiDB-lite"/>
    </source>
</evidence>